<dbReference type="InterPro" id="IPR002347">
    <property type="entry name" value="SDR_fam"/>
</dbReference>
<dbReference type="PRINTS" id="PR00080">
    <property type="entry name" value="SDRFAMILY"/>
</dbReference>
<dbReference type="InterPro" id="IPR036291">
    <property type="entry name" value="NAD(P)-bd_dom_sf"/>
</dbReference>
<evidence type="ECO:0000256" key="1">
    <source>
        <dbReference type="ARBA" id="ARBA00006484"/>
    </source>
</evidence>
<dbReference type="AlphaFoldDB" id="A0A103Z256"/>
<proteinExistence type="inferred from homology"/>
<evidence type="ECO:0000313" key="6">
    <source>
        <dbReference type="Proteomes" id="UP000069001"/>
    </source>
</evidence>
<dbReference type="Proteomes" id="UP000069001">
    <property type="component" value="Unassembled WGS sequence"/>
</dbReference>
<dbReference type="InterPro" id="IPR057326">
    <property type="entry name" value="KR_dom"/>
</dbReference>
<keyword evidence="2" id="KW-0560">Oxidoreductase</keyword>
<sequence length="247" mass="25740">MTQQSGADRPVALVTGASRGIGRAVARGLAADGYTVALIARTAAALETVAADIAASGAAPPLAHAIDVGDEAAIADVIRAVHARTGRIDVLFNGAGIVRRGTAALSDADARELIDTNLLGALNVIRAVAPFMRRSGSGHIVNVASRSALLPKAGNGGYAASKAALRAYGDALYQELARDGVKVTTLCPSYVHTEQSARQTWLSDDDKIPAEDVYRTVRYLLSLSRAASVRELTIECTHVVAHGEQYV</sequence>
<protein>
    <recommendedName>
        <fullName evidence="4">Ketoreductase domain-containing protein</fullName>
    </recommendedName>
</protein>
<evidence type="ECO:0000259" key="4">
    <source>
        <dbReference type="SMART" id="SM00822"/>
    </source>
</evidence>
<comment type="similarity">
    <text evidence="1 3">Belongs to the short-chain dehydrogenases/reductases (SDR) family.</text>
</comment>
<feature type="domain" description="Ketoreductase" evidence="4">
    <location>
        <begin position="10"/>
        <end position="190"/>
    </location>
</feature>
<accession>A0A103Z256</accession>
<evidence type="ECO:0000256" key="2">
    <source>
        <dbReference type="ARBA" id="ARBA00023002"/>
    </source>
</evidence>
<dbReference type="Gene3D" id="3.40.50.720">
    <property type="entry name" value="NAD(P)-binding Rossmann-like Domain"/>
    <property type="match status" value="1"/>
</dbReference>
<dbReference type="PANTHER" id="PTHR44196">
    <property type="entry name" value="DEHYDROGENASE/REDUCTASE SDR FAMILY MEMBER 7B"/>
    <property type="match status" value="1"/>
</dbReference>
<name>A0A103Z256_BURCE</name>
<gene>
    <name evidence="5" type="ORF">WS90_36115</name>
</gene>
<dbReference type="PANTHER" id="PTHR44196:SF1">
    <property type="entry name" value="DEHYDROGENASE_REDUCTASE SDR FAMILY MEMBER 7B"/>
    <property type="match status" value="1"/>
</dbReference>
<organism evidence="5 6">
    <name type="scientific">Burkholderia cepacia</name>
    <name type="common">Pseudomonas cepacia</name>
    <dbReference type="NCBI Taxonomy" id="292"/>
    <lineage>
        <taxon>Bacteria</taxon>
        <taxon>Pseudomonadati</taxon>
        <taxon>Pseudomonadota</taxon>
        <taxon>Betaproteobacteria</taxon>
        <taxon>Burkholderiales</taxon>
        <taxon>Burkholderiaceae</taxon>
        <taxon>Burkholderia</taxon>
        <taxon>Burkholderia cepacia complex</taxon>
    </lineage>
</organism>
<reference evidence="5 6" key="1">
    <citation type="submission" date="2015-11" db="EMBL/GenBank/DDBJ databases">
        <title>Expanding the genomic diversity of Burkholderia species for the development of highly accurate diagnostics.</title>
        <authorList>
            <person name="Sahl J."/>
            <person name="Keim P."/>
            <person name="Wagner D."/>
        </authorList>
    </citation>
    <scope>NUCLEOTIDE SEQUENCE [LARGE SCALE GENOMIC DNA]</scope>
    <source>
        <strain evidence="5 6">MSMB1302</strain>
    </source>
</reference>
<dbReference type="Pfam" id="PF00106">
    <property type="entry name" value="adh_short"/>
    <property type="match status" value="1"/>
</dbReference>
<evidence type="ECO:0000313" key="5">
    <source>
        <dbReference type="EMBL" id="KVK71983.1"/>
    </source>
</evidence>
<dbReference type="RefSeq" id="WP_059733190.1">
    <property type="nucleotide sequence ID" value="NZ_LOYH01000109.1"/>
</dbReference>
<dbReference type="SMART" id="SM00822">
    <property type="entry name" value="PKS_KR"/>
    <property type="match status" value="1"/>
</dbReference>
<dbReference type="SUPFAM" id="SSF51735">
    <property type="entry name" value="NAD(P)-binding Rossmann-fold domains"/>
    <property type="match status" value="1"/>
</dbReference>
<dbReference type="GO" id="GO:0016020">
    <property type="term" value="C:membrane"/>
    <property type="evidence" value="ECO:0007669"/>
    <property type="project" value="TreeGrafter"/>
</dbReference>
<evidence type="ECO:0000256" key="3">
    <source>
        <dbReference type="RuleBase" id="RU000363"/>
    </source>
</evidence>
<dbReference type="PRINTS" id="PR00081">
    <property type="entry name" value="GDHRDH"/>
</dbReference>
<dbReference type="EMBL" id="LOYH01000109">
    <property type="protein sequence ID" value="KVK71983.1"/>
    <property type="molecule type" value="Genomic_DNA"/>
</dbReference>
<comment type="caution">
    <text evidence="5">The sequence shown here is derived from an EMBL/GenBank/DDBJ whole genome shotgun (WGS) entry which is preliminary data.</text>
</comment>
<dbReference type="GO" id="GO:0016491">
    <property type="term" value="F:oxidoreductase activity"/>
    <property type="evidence" value="ECO:0007669"/>
    <property type="project" value="UniProtKB-KW"/>
</dbReference>